<keyword evidence="1" id="KW-0862">Zinc</keyword>
<dbReference type="PROSITE" id="PS50157">
    <property type="entry name" value="ZINC_FINGER_C2H2_2"/>
    <property type="match status" value="1"/>
</dbReference>
<gene>
    <name evidence="4" type="ORF">OBRU01_06330</name>
</gene>
<evidence type="ECO:0000256" key="1">
    <source>
        <dbReference type="PROSITE-ProRule" id="PRU00042"/>
    </source>
</evidence>
<dbReference type="EMBL" id="JTDY01000763">
    <property type="protein sequence ID" value="KOB75970.1"/>
    <property type="molecule type" value="Genomic_DNA"/>
</dbReference>
<feature type="region of interest" description="Disordered" evidence="2">
    <location>
        <begin position="54"/>
        <end position="83"/>
    </location>
</feature>
<feature type="domain" description="C2H2-type" evidence="3">
    <location>
        <begin position="26"/>
        <end position="53"/>
    </location>
</feature>
<dbReference type="SUPFAM" id="SSF57667">
    <property type="entry name" value="beta-beta-alpha zinc fingers"/>
    <property type="match status" value="1"/>
</dbReference>
<comment type="caution">
    <text evidence="4">The sequence shown here is derived from an EMBL/GenBank/DDBJ whole genome shotgun (WGS) entry which is preliminary data.</text>
</comment>
<evidence type="ECO:0000259" key="3">
    <source>
        <dbReference type="PROSITE" id="PS50157"/>
    </source>
</evidence>
<dbReference type="InterPro" id="IPR036236">
    <property type="entry name" value="Znf_C2H2_sf"/>
</dbReference>
<accession>A0A0L7LKL1</accession>
<name>A0A0L7LKL1_OPEBR</name>
<organism evidence="4 5">
    <name type="scientific">Operophtera brumata</name>
    <name type="common">Winter moth</name>
    <name type="synonym">Phalaena brumata</name>
    <dbReference type="NCBI Taxonomy" id="104452"/>
    <lineage>
        <taxon>Eukaryota</taxon>
        <taxon>Metazoa</taxon>
        <taxon>Ecdysozoa</taxon>
        <taxon>Arthropoda</taxon>
        <taxon>Hexapoda</taxon>
        <taxon>Insecta</taxon>
        <taxon>Pterygota</taxon>
        <taxon>Neoptera</taxon>
        <taxon>Endopterygota</taxon>
        <taxon>Lepidoptera</taxon>
        <taxon>Glossata</taxon>
        <taxon>Ditrysia</taxon>
        <taxon>Geometroidea</taxon>
        <taxon>Geometridae</taxon>
        <taxon>Larentiinae</taxon>
        <taxon>Operophtera</taxon>
    </lineage>
</organism>
<keyword evidence="1" id="KW-0863">Zinc-finger</keyword>
<dbReference type="GO" id="GO:0008270">
    <property type="term" value="F:zinc ion binding"/>
    <property type="evidence" value="ECO:0007669"/>
    <property type="project" value="UniProtKB-KW"/>
</dbReference>
<dbReference type="AlphaFoldDB" id="A0A0L7LKL1"/>
<dbReference type="Proteomes" id="UP000037510">
    <property type="component" value="Unassembled WGS sequence"/>
</dbReference>
<proteinExistence type="predicted"/>
<dbReference type="PROSITE" id="PS00028">
    <property type="entry name" value="ZINC_FINGER_C2H2_1"/>
    <property type="match status" value="1"/>
</dbReference>
<evidence type="ECO:0000313" key="5">
    <source>
        <dbReference type="Proteomes" id="UP000037510"/>
    </source>
</evidence>
<keyword evidence="1" id="KW-0479">Metal-binding</keyword>
<reference evidence="4 5" key="1">
    <citation type="journal article" date="2015" name="Genome Biol. Evol.">
        <title>The genome of winter moth (Operophtera brumata) provides a genomic perspective on sexual dimorphism and phenology.</title>
        <authorList>
            <person name="Derks M.F."/>
            <person name="Smit S."/>
            <person name="Salis L."/>
            <person name="Schijlen E."/>
            <person name="Bossers A."/>
            <person name="Mateman C."/>
            <person name="Pijl A.S."/>
            <person name="de Ridder D."/>
            <person name="Groenen M.A."/>
            <person name="Visser M.E."/>
            <person name="Megens H.J."/>
        </authorList>
    </citation>
    <scope>NUCLEOTIDE SEQUENCE [LARGE SCALE GENOMIC DNA]</scope>
    <source>
        <strain evidence="4">WM2013NL</strain>
        <tissue evidence="4">Head and thorax</tissue>
    </source>
</reference>
<evidence type="ECO:0000256" key="2">
    <source>
        <dbReference type="SAM" id="MobiDB-lite"/>
    </source>
</evidence>
<keyword evidence="5" id="KW-1185">Reference proteome</keyword>
<evidence type="ECO:0000313" key="4">
    <source>
        <dbReference type="EMBL" id="KOB75970.1"/>
    </source>
</evidence>
<protein>
    <submittedName>
        <fullName evidence="4">Transcription factor Sp5</fullName>
    </submittedName>
</protein>
<dbReference type="Gene3D" id="3.30.160.60">
    <property type="entry name" value="Classic Zinc Finger"/>
    <property type="match status" value="1"/>
</dbReference>
<sequence>MEVSQEDETQYIIRDESDIPVPVRVFVCKWCAKPFKRKDHYKIHLHIHTGVKVLPQRPPSETHASAHRQAQGEETPPCPPLSRHVVMSMDNGERRAVTYEPHEIIT</sequence>
<dbReference type="InterPro" id="IPR013087">
    <property type="entry name" value="Znf_C2H2_type"/>
</dbReference>